<protein>
    <submittedName>
        <fullName evidence="1">Uncharacterized protein</fullName>
    </submittedName>
</protein>
<dbReference type="Proteomes" id="UP000187609">
    <property type="component" value="Unassembled WGS sequence"/>
</dbReference>
<organism evidence="1 2">
    <name type="scientific">Nicotiana attenuata</name>
    <name type="common">Coyote tobacco</name>
    <dbReference type="NCBI Taxonomy" id="49451"/>
    <lineage>
        <taxon>Eukaryota</taxon>
        <taxon>Viridiplantae</taxon>
        <taxon>Streptophyta</taxon>
        <taxon>Embryophyta</taxon>
        <taxon>Tracheophyta</taxon>
        <taxon>Spermatophyta</taxon>
        <taxon>Magnoliopsida</taxon>
        <taxon>eudicotyledons</taxon>
        <taxon>Gunneridae</taxon>
        <taxon>Pentapetalae</taxon>
        <taxon>asterids</taxon>
        <taxon>lamiids</taxon>
        <taxon>Solanales</taxon>
        <taxon>Solanaceae</taxon>
        <taxon>Nicotianoideae</taxon>
        <taxon>Nicotianeae</taxon>
        <taxon>Nicotiana</taxon>
    </lineage>
</organism>
<gene>
    <name evidence="1" type="ORF">A4A49_24611</name>
</gene>
<evidence type="ECO:0000313" key="1">
    <source>
        <dbReference type="EMBL" id="OIT01613.1"/>
    </source>
</evidence>
<comment type="caution">
    <text evidence="1">The sequence shown here is derived from an EMBL/GenBank/DDBJ whole genome shotgun (WGS) entry which is preliminary data.</text>
</comment>
<evidence type="ECO:0000313" key="2">
    <source>
        <dbReference type="Proteomes" id="UP000187609"/>
    </source>
</evidence>
<proteinExistence type="predicted"/>
<dbReference type="EMBL" id="MJEQ01037188">
    <property type="protein sequence ID" value="OIT01613.1"/>
    <property type="molecule type" value="Genomic_DNA"/>
</dbReference>
<dbReference type="AlphaFoldDB" id="A0A1J6I9B7"/>
<reference evidence="1" key="1">
    <citation type="submission" date="2016-11" db="EMBL/GenBank/DDBJ databases">
        <title>The genome of Nicotiana attenuata.</title>
        <authorList>
            <person name="Xu S."/>
            <person name="Brockmoeller T."/>
            <person name="Gaquerel E."/>
            <person name="Navarro A."/>
            <person name="Kuhl H."/>
            <person name="Gase K."/>
            <person name="Ling Z."/>
            <person name="Zhou W."/>
            <person name="Kreitzer C."/>
            <person name="Stanke M."/>
            <person name="Tang H."/>
            <person name="Lyons E."/>
            <person name="Pandey P."/>
            <person name="Pandey S.P."/>
            <person name="Timmermann B."/>
            <person name="Baldwin I.T."/>
        </authorList>
    </citation>
    <scope>NUCLEOTIDE SEQUENCE [LARGE SCALE GENOMIC DNA]</scope>
    <source>
        <strain evidence="1">UT</strain>
    </source>
</reference>
<keyword evidence="2" id="KW-1185">Reference proteome</keyword>
<sequence length="76" mass="9051">MVQNVASCQEEVLCAKFYQFISCQYITVILRSVSEIIKAIVDVPFLIKYMLKFGYRCIYSYIEWNKLILLWNIVML</sequence>
<accession>A0A1J6I9B7</accession>
<name>A0A1J6I9B7_NICAT</name>
<dbReference type="Gramene" id="OIT01613">
    <property type="protein sequence ID" value="OIT01613"/>
    <property type="gene ID" value="A4A49_24611"/>
</dbReference>